<dbReference type="Pfam" id="PF03808">
    <property type="entry name" value="Glyco_tran_WecG"/>
    <property type="match status" value="1"/>
</dbReference>
<sequence>MITDTLSPRSAPPRFDRATVVGVGFDVCDYDSVVAWLGDSAYASETARYVCVSNVADVMDAKKDTSYASALAASALTVPDGAPVVWAMRKAGWPIRKRVYGPTLMERALESDALAERRHVLIGGSTAGRDGVRRRFPEVNWVGELDFRYDQLDDAALAELANQYAGLQPDYAWVSLGGGKQVRFMHRFAPLAPPSVLLGVGAAFDFHAGLTRQAPRWMQEGGLEWLFRLGVEPRRLWRRYLLHNPPFLYHWAREAVRPSQPKR</sequence>
<dbReference type="OrthoDB" id="9771846at2"/>
<dbReference type="AlphaFoldDB" id="A0A518DEW4"/>
<dbReference type="EC" id="2.4.1.187" evidence="3"/>
<keyword evidence="2 3" id="KW-0808">Transferase</keyword>
<evidence type="ECO:0000256" key="1">
    <source>
        <dbReference type="ARBA" id="ARBA00022676"/>
    </source>
</evidence>
<name>A0A518DEW4_9BACT</name>
<dbReference type="Proteomes" id="UP000317429">
    <property type="component" value="Chromosome"/>
</dbReference>
<protein>
    <submittedName>
        <fullName evidence="3">N-acetylmannosaminyltransferase</fullName>
        <ecNumber evidence="3">2.4.1.187</ecNumber>
    </submittedName>
</protein>
<proteinExistence type="predicted"/>
<evidence type="ECO:0000256" key="2">
    <source>
        <dbReference type="ARBA" id="ARBA00022679"/>
    </source>
</evidence>
<gene>
    <name evidence="3" type="primary">tagA_3</name>
    <name evidence="3" type="ORF">Pla175_34060</name>
</gene>
<dbReference type="CDD" id="cd06533">
    <property type="entry name" value="Glyco_transf_WecG_TagA"/>
    <property type="match status" value="1"/>
</dbReference>
<evidence type="ECO:0000313" key="4">
    <source>
        <dbReference type="Proteomes" id="UP000317429"/>
    </source>
</evidence>
<keyword evidence="1 3" id="KW-0328">Glycosyltransferase</keyword>
<dbReference type="GO" id="GO:0047244">
    <property type="term" value="F:N-acetylglucosaminyldiphosphoundecaprenol N-acetyl-beta-D-mannosaminyltransferase activity"/>
    <property type="evidence" value="ECO:0007669"/>
    <property type="project" value="UniProtKB-EC"/>
</dbReference>
<dbReference type="InterPro" id="IPR004629">
    <property type="entry name" value="WecG_TagA_CpsF"/>
</dbReference>
<dbReference type="PANTHER" id="PTHR34136">
    <property type="match status" value="1"/>
</dbReference>
<dbReference type="RefSeq" id="WP_145287662.1">
    <property type="nucleotide sequence ID" value="NZ_CP036291.1"/>
</dbReference>
<dbReference type="EMBL" id="CP036291">
    <property type="protein sequence ID" value="QDU90007.1"/>
    <property type="molecule type" value="Genomic_DNA"/>
</dbReference>
<dbReference type="PANTHER" id="PTHR34136:SF1">
    <property type="entry name" value="UDP-N-ACETYL-D-MANNOSAMINURONIC ACID TRANSFERASE"/>
    <property type="match status" value="1"/>
</dbReference>
<keyword evidence="4" id="KW-1185">Reference proteome</keyword>
<dbReference type="KEGG" id="pnd:Pla175_34060"/>
<accession>A0A518DEW4</accession>
<reference evidence="3 4" key="1">
    <citation type="submission" date="2019-02" db="EMBL/GenBank/DDBJ databases">
        <title>Deep-cultivation of Planctomycetes and their phenomic and genomic characterization uncovers novel biology.</title>
        <authorList>
            <person name="Wiegand S."/>
            <person name="Jogler M."/>
            <person name="Boedeker C."/>
            <person name="Pinto D."/>
            <person name="Vollmers J."/>
            <person name="Rivas-Marin E."/>
            <person name="Kohn T."/>
            <person name="Peeters S.H."/>
            <person name="Heuer A."/>
            <person name="Rast P."/>
            <person name="Oberbeckmann S."/>
            <person name="Bunk B."/>
            <person name="Jeske O."/>
            <person name="Meyerdierks A."/>
            <person name="Storesund J.E."/>
            <person name="Kallscheuer N."/>
            <person name="Luecker S."/>
            <person name="Lage O.M."/>
            <person name="Pohl T."/>
            <person name="Merkel B.J."/>
            <person name="Hornburger P."/>
            <person name="Mueller R.-W."/>
            <person name="Bruemmer F."/>
            <person name="Labrenz M."/>
            <person name="Spormann A.M."/>
            <person name="Op den Camp H."/>
            <person name="Overmann J."/>
            <person name="Amann R."/>
            <person name="Jetten M.S.M."/>
            <person name="Mascher T."/>
            <person name="Medema M.H."/>
            <person name="Devos D.P."/>
            <person name="Kaster A.-K."/>
            <person name="Ovreas L."/>
            <person name="Rohde M."/>
            <person name="Galperin M.Y."/>
            <person name="Jogler C."/>
        </authorList>
    </citation>
    <scope>NUCLEOTIDE SEQUENCE [LARGE SCALE GENOMIC DNA]</scope>
    <source>
        <strain evidence="3 4">Pla175</strain>
    </source>
</reference>
<organism evidence="3 4">
    <name type="scientific">Pirellulimonas nuda</name>
    <dbReference type="NCBI Taxonomy" id="2528009"/>
    <lineage>
        <taxon>Bacteria</taxon>
        <taxon>Pseudomonadati</taxon>
        <taxon>Planctomycetota</taxon>
        <taxon>Planctomycetia</taxon>
        <taxon>Pirellulales</taxon>
        <taxon>Lacipirellulaceae</taxon>
        <taxon>Pirellulimonas</taxon>
    </lineage>
</organism>
<evidence type="ECO:0000313" key="3">
    <source>
        <dbReference type="EMBL" id="QDU90007.1"/>
    </source>
</evidence>
<dbReference type="NCBIfam" id="TIGR00696">
    <property type="entry name" value="wecG_tagA_cpsF"/>
    <property type="match status" value="1"/>
</dbReference>